<evidence type="ECO:0000256" key="5">
    <source>
        <dbReference type="ARBA" id="ARBA00034545"/>
    </source>
</evidence>
<evidence type="ECO:0000256" key="8">
    <source>
        <dbReference type="ARBA" id="ARBA00048428"/>
    </source>
</evidence>
<dbReference type="PANTHER" id="PTHR43675:SF8">
    <property type="entry name" value="ARSENITE METHYLTRANSFERASE"/>
    <property type="match status" value="1"/>
</dbReference>
<proteinExistence type="inferred from homology"/>
<dbReference type="EMBL" id="FOVF01000001">
    <property type="protein sequence ID" value="SFM96773.1"/>
    <property type="molecule type" value="Genomic_DNA"/>
</dbReference>
<dbReference type="Gene3D" id="3.40.50.150">
    <property type="entry name" value="Vaccinia Virus protein VP39"/>
    <property type="match status" value="1"/>
</dbReference>
<dbReference type="OrthoDB" id="9772751at2"/>
<dbReference type="STRING" id="578942.SAMN05216289_101162"/>
<dbReference type="SUPFAM" id="SSF53335">
    <property type="entry name" value="S-adenosyl-L-methionine-dependent methyltransferases"/>
    <property type="match status" value="1"/>
</dbReference>
<dbReference type="Gene3D" id="3.40.5.100">
    <property type="match status" value="1"/>
</dbReference>
<accession>A0A1I4V6J5</accession>
<dbReference type="GO" id="GO:0032259">
    <property type="term" value="P:methylation"/>
    <property type="evidence" value="ECO:0007669"/>
    <property type="project" value="UniProtKB-KW"/>
</dbReference>
<evidence type="ECO:0000313" key="11">
    <source>
        <dbReference type="Proteomes" id="UP000198575"/>
    </source>
</evidence>
<organism evidence="10 11">
    <name type="scientific">Dokdonella immobilis</name>
    <dbReference type="NCBI Taxonomy" id="578942"/>
    <lineage>
        <taxon>Bacteria</taxon>
        <taxon>Pseudomonadati</taxon>
        <taxon>Pseudomonadota</taxon>
        <taxon>Gammaproteobacteria</taxon>
        <taxon>Lysobacterales</taxon>
        <taxon>Rhodanobacteraceae</taxon>
        <taxon>Dokdonella</taxon>
    </lineage>
</organism>
<dbReference type="GO" id="GO:0030791">
    <property type="term" value="F:arsenite methyltransferase activity"/>
    <property type="evidence" value="ECO:0007669"/>
    <property type="project" value="UniProtKB-EC"/>
</dbReference>
<dbReference type="Pfam" id="PF13847">
    <property type="entry name" value="Methyltransf_31"/>
    <property type="match status" value="1"/>
</dbReference>
<dbReference type="AlphaFoldDB" id="A0A1I4V6J5"/>
<reference evidence="10 11" key="1">
    <citation type="submission" date="2016-10" db="EMBL/GenBank/DDBJ databases">
        <authorList>
            <person name="de Groot N.N."/>
        </authorList>
    </citation>
    <scope>NUCLEOTIDE SEQUENCE [LARGE SCALE GENOMIC DNA]</scope>
    <source>
        <strain evidence="10 11">CGMCC 1.7659</strain>
    </source>
</reference>
<keyword evidence="11" id="KW-1185">Reference proteome</keyword>
<evidence type="ECO:0000313" key="10">
    <source>
        <dbReference type="EMBL" id="SFM96773.1"/>
    </source>
</evidence>
<dbReference type="InterPro" id="IPR026669">
    <property type="entry name" value="Arsenite_MeTrfase-like"/>
</dbReference>
<sequence length="347" mass="38216">MTEATTHEDVRHYYGDVLRSTRDLKTGACCPTESMPAWLRPLLADIHPEITDRFYGCGSPLPPAVEGMTVLDLGCGTGRDVYLLSRLVGAEGQVIGVDMTPEQLAVAERHRDWHAQRYGYAESNVRLVEGQIERLDACGIADASVDVVVSNCVLNLSPQKDKVFAEILRVLKPGGELYFSDVFADRRIPAALRADPVLLGECLSGALYIEDFRRMLGQLGCADARCVSQAPIPLLDPAIEARIGMVGFRSMTMRAFRLDLEDRCEDYGQIATYRGSAPTLPHAFLLDDHHRFETGRPMRVCGNTFDMLASSRFARHFDLHGDKRNHFGLFDCASAAAGTDVTNGSCC</sequence>
<comment type="catalytic activity">
    <reaction evidence="7">
        <text>arsenic triglutathione + 2 [thioredoxin]-dithiol + 2 S-adenosyl-L-methionine + H2O = dimethylarsinous acid + 2 [thioredoxin]-disulfide + 3 glutathione + 2 S-adenosyl-L-homocysteine + 2 H(+)</text>
        <dbReference type="Rhea" id="RHEA:69464"/>
        <dbReference type="Rhea" id="RHEA-COMP:10698"/>
        <dbReference type="Rhea" id="RHEA-COMP:10700"/>
        <dbReference type="ChEBI" id="CHEBI:15377"/>
        <dbReference type="ChEBI" id="CHEBI:15378"/>
        <dbReference type="ChEBI" id="CHEBI:23808"/>
        <dbReference type="ChEBI" id="CHEBI:29950"/>
        <dbReference type="ChEBI" id="CHEBI:50058"/>
        <dbReference type="ChEBI" id="CHEBI:57856"/>
        <dbReference type="ChEBI" id="CHEBI:57925"/>
        <dbReference type="ChEBI" id="CHEBI:59789"/>
        <dbReference type="ChEBI" id="CHEBI:183640"/>
        <dbReference type="EC" id="2.1.1.137"/>
    </reaction>
</comment>
<comment type="catalytic activity">
    <reaction evidence="8">
        <text>arsenic triglutathione + 3 [thioredoxin]-dithiol + 3 S-adenosyl-L-methionine = trimethylarsine + 3 [thioredoxin]-disulfide + 3 glutathione + 3 S-adenosyl-L-homocysteine + 3 H(+)</text>
        <dbReference type="Rhea" id="RHEA:69432"/>
        <dbReference type="Rhea" id="RHEA-COMP:10698"/>
        <dbReference type="Rhea" id="RHEA-COMP:10700"/>
        <dbReference type="ChEBI" id="CHEBI:15378"/>
        <dbReference type="ChEBI" id="CHEBI:27130"/>
        <dbReference type="ChEBI" id="CHEBI:29950"/>
        <dbReference type="ChEBI" id="CHEBI:50058"/>
        <dbReference type="ChEBI" id="CHEBI:57856"/>
        <dbReference type="ChEBI" id="CHEBI:57925"/>
        <dbReference type="ChEBI" id="CHEBI:59789"/>
        <dbReference type="ChEBI" id="CHEBI:183640"/>
        <dbReference type="EC" id="2.1.1.137"/>
    </reaction>
</comment>
<dbReference type="EC" id="2.1.1.137" evidence="4"/>
<dbReference type="InterPro" id="IPR025714">
    <property type="entry name" value="Methyltranfer_dom"/>
</dbReference>
<evidence type="ECO:0000256" key="2">
    <source>
        <dbReference type="ARBA" id="ARBA00022691"/>
    </source>
</evidence>
<comment type="catalytic activity">
    <reaction evidence="6">
        <text>arsenic triglutathione + [thioredoxin]-dithiol + S-adenosyl-L-methionine + 2 H2O = methylarsonous acid + [thioredoxin]-disulfide + 3 glutathione + S-adenosyl-L-homocysteine + H(+)</text>
        <dbReference type="Rhea" id="RHEA:69460"/>
        <dbReference type="Rhea" id="RHEA-COMP:10698"/>
        <dbReference type="Rhea" id="RHEA-COMP:10700"/>
        <dbReference type="ChEBI" id="CHEBI:15377"/>
        <dbReference type="ChEBI" id="CHEBI:15378"/>
        <dbReference type="ChEBI" id="CHEBI:17826"/>
        <dbReference type="ChEBI" id="CHEBI:29950"/>
        <dbReference type="ChEBI" id="CHEBI:50058"/>
        <dbReference type="ChEBI" id="CHEBI:57856"/>
        <dbReference type="ChEBI" id="CHEBI:57925"/>
        <dbReference type="ChEBI" id="CHEBI:59789"/>
        <dbReference type="ChEBI" id="CHEBI:183640"/>
        <dbReference type="EC" id="2.1.1.137"/>
    </reaction>
</comment>
<dbReference type="RefSeq" id="WP_092403982.1">
    <property type="nucleotide sequence ID" value="NZ_FOVF01000001.1"/>
</dbReference>
<keyword evidence="10" id="KW-0489">Methyltransferase</keyword>
<dbReference type="InterPro" id="IPR029063">
    <property type="entry name" value="SAM-dependent_MTases_sf"/>
</dbReference>
<evidence type="ECO:0000256" key="4">
    <source>
        <dbReference type="ARBA" id="ARBA00034521"/>
    </source>
</evidence>
<dbReference type="CDD" id="cd02440">
    <property type="entry name" value="AdoMet_MTases"/>
    <property type="match status" value="1"/>
</dbReference>
<keyword evidence="2" id="KW-0949">S-adenosyl-L-methionine</keyword>
<evidence type="ECO:0000256" key="7">
    <source>
        <dbReference type="ARBA" id="ARBA00047943"/>
    </source>
</evidence>
<feature type="domain" description="Methyltransferase" evidence="9">
    <location>
        <begin position="66"/>
        <end position="216"/>
    </location>
</feature>
<name>A0A1I4V6J5_9GAMM</name>
<dbReference type="Proteomes" id="UP000198575">
    <property type="component" value="Unassembled WGS sequence"/>
</dbReference>
<comment type="similarity">
    <text evidence="3">Belongs to the methyltransferase superfamily. Arsenite methyltransferase family.</text>
</comment>
<evidence type="ECO:0000259" key="9">
    <source>
        <dbReference type="Pfam" id="PF13847"/>
    </source>
</evidence>
<evidence type="ECO:0000256" key="1">
    <source>
        <dbReference type="ARBA" id="ARBA00022679"/>
    </source>
</evidence>
<evidence type="ECO:0000256" key="6">
    <source>
        <dbReference type="ARBA" id="ARBA00047941"/>
    </source>
</evidence>
<evidence type="ECO:0000256" key="3">
    <source>
        <dbReference type="ARBA" id="ARBA00034487"/>
    </source>
</evidence>
<dbReference type="PANTHER" id="PTHR43675">
    <property type="entry name" value="ARSENITE METHYLTRANSFERASE"/>
    <property type="match status" value="1"/>
</dbReference>
<protein>
    <recommendedName>
        <fullName evidence="5">Arsenite methyltransferase</fullName>
        <ecNumber evidence="4">2.1.1.137</ecNumber>
    </recommendedName>
</protein>
<keyword evidence="1 10" id="KW-0808">Transferase</keyword>
<gene>
    <name evidence="10" type="ORF">SAMN05216289_101162</name>
</gene>